<evidence type="ECO:0000313" key="3">
    <source>
        <dbReference type="Proteomes" id="UP000002247"/>
    </source>
</evidence>
<dbReference type="KEGG" id="srt:Srot_0286"/>
<reference evidence="2 3" key="1">
    <citation type="journal article" date="2010" name="Stand. Genomic Sci.">
        <title>Complete genome sequence of Segniliparus rotundus type strain (CDC 1076).</title>
        <authorList>
            <person name="Sikorski J."/>
            <person name="Lapidus A."/>
            <person name="Copeland A."/>
            <person name="Misra M."/>
            <person name="Glavina Del Rio T."/>
            <person name="Nolan M."/>
            <person name="Lucas S."/>
            <person name="Chen F."/>
            <person name="Tice H."/>
            <person name="Cheng J.F."/>
            <person name="Jando M."/>
            <person name="Schneider S."/>
            <person name="Bruce D."/>
            <person name="Goodwin L."/>
            <person name="Pitluck S."/>
            <person name="Liolios K."/>
            <person name="Mikhailova N."/>
            <person name="Pati A."/>
            <person name="Ivanova N."/>
            <person name="Mavromatis K."/>
            <person name="Chen A."/>
            <person name="Palaniappan K."/>
            <person name="Chertkov O."/>
            <person name="Land M."/>
            <person name="Hauser L."/>
            <person name="Chang Y.J."/>
            <person name="Jeffries C.D."/>
            <person name="Brettin T."/>
            <person name="Detter J.C."/>
            <person name="Han C."/>
            <person name="Rohde M."/>
            <person name="Goker M."/>
            <person name="Bristow J."/>
            <person name="Eisen J.A."/>
            <person name="Markowitz V."/>
            <person name="Hugenholtz P."/>
            <person name="Kyrpides N.C."/>
            <person name="Klenk H.P."/>
        </authorList>
    </citation>
    <scope>NUCLEOTIDE SEQUENCE [LARGE SCALE GENOMIC DNA]</scope>
    <source>
        <strain evidence="3">ATCC BAA-972 / CDC 1076 / CIP 108378 / DSM 44985 / JCM 13578</strain>
    </source>
</reference>
<dbReference type="STRING" id="640132.Srot_0286"/>
<evidence type="ECO:0000256" key="1">
    <source>
        <dbReference type="SAM" id="MobiDB-lite"/>
    </source>
</evidence>
<protein>
    <submittedName>
        <fullName evidence="2">TolA protein, putative</fullName>
    </submittedName>
</protein>
<dbReference type="Proteomes" id="UP000002247">
    <property type="component" value="Chromosome"/>
</dbReference>
<evidence type="ECO:0000313" key="2">
    <source>
        <dbReference type="EMBL" id="ADG96773.1"/>
    </source>
</evidence>
<organism evidence="2 3">
    <name type="scientific">Segniliparus rotundus (strain ATCC BAA-972 / CDC 1076 / CIP 108378 / DSM 44985 / JCM 13578)</name>
    <dbReference type="NCBI Taxonomy" id="640132"/>
    <lineage>
        <taxon>Bacteria</taxon>
        <taxon>Bacillati</taxon>
        <taxon>Actinomycetota</taxon>
        <taxon>Actinomycetes</taxon>
        <taxon>Mycobacteriales</taxon>
        <taxon>Segniliparaceae</taxon>
        <taxon>Segniliparus</taxon>
    </lineage>
</organism>
<gene>
    <name evidence="2" type="ordered locus">Srot_0286</name>
</gene>
<proteinExistence type="predicted"/>
<feature type="compositionally biased region" description="Basic and acidic residues" evidence="1">
    <location>
        <begin position="32"/>
        <end position="49"/>
    </location>
</feature>
<dbReference type="AlphaFoldDB" id="D6ZB14"/>
<feature type="region of interest" description="Disordered" evidence="1">
    <location>
        <begin position="28"/>
        <end position="80"/>
    </location>
</feature>
<dbReference type="HOGENOM" id="CLU_2636024_0_0_11"/>
<dbReference type="RefSeq" id="WP_013137229.1">
    <property type="nucleotide sequence ID" value="NC_014168.1"/>
</dbReference>
<dbReference type="EMBL" id="CP001958">
    <property type="protein sequence ID" value="ADG96773.1"/>
    <property type="molecule type" value="Genomic_DNA"/>
</dbReference>
<accession>D6ZB14</accession>
<feature type="compositionally biased region" description="Basic and acidic residues" evidence="1">
    <location>
        <begin position="57"/>
        <end position="74"/>
    </location>
</feature>
<keyword evidence="3" id="KW-1185">Reference proteome</keyword>
<sequence>MAKADDLYLMQLELQKRTKASMQAVDQGFQAIRDEERRQADQREKRAEQEAAATPEGRARAAWDAASDPRRWGSYEDEEG</sequence>
<name>D6ZB14_SEGRD</name>